<dbReference type="EMBL" id="CP000499">
    <property type="protein sequence ID" value="ABN66869.1"/>
    <property type="molecule type" value="Genomic_DNA"/>
</dbReference>
<reference evidence="2 3" key="1">
    <citation type="journal article" date="2007" name="Nat. Biotechnol.">
        <title>Genome sequence of the lignocellulose-bioconverting and xylose-fermenting yeast Pichia stipitis.</title>
        <authorList>
            <person name="Jeffries T.W."/>
            <person name="Grigoriev I.V."/>
            <person name="Grimwood J."/>
            <person name="Laplaza J.M."/>
            <person name="Aerts A."/>
            <person name="Salamov A."/>
            <person name="Schmutz J."/>
            <person name="Lindquist E."/>
            <person name="Dehal P."/>
            <person name="Shapiro H."/>
            <person name="Jin Y.S."/>
            <person name="Passoth V."/>
            <person name="Richardson P.M."/>
        </authorList>
    </citation>
    <scope>NUCLEOTIDE SEQUENCE [LARGE SCALE GENOMIC DNA]</scope>
    <source>
        <strain evidence="3">ATCC 58785 / CBS 6054 / NBRC 10063 / NRRL Y-11545</strain>
    </source>
</reference>
<protein>
    <submittedName>
        <fullName evidence="2">Uncharacterized protein</fullName>
    </submittedName>
</protein>
<dbReference type="InterPro" id="IPR035189">
    <property type="entry name" value="Std1/Mth1"/>
</dbReference>
<evidence type="ECO:0000256" key="1">
    <source>
        <dbReference type="SAM" id="MobiDB-lite"/>
    </source>
</evidence>
<name>A3LVZ5_PICST</name>
<dbReference type="STRING" id="322104.A3LVZ5"/>
<dbReference type="KEGG" id="pic:PICST_60357"/>
<gene>
    <name evidence="2" type="ORF">PICST_60357</name>
</gene>
<evidence type="ECO:0000313" key="3">
    <source>
        <dbReference type="Proteomes" id="UP000002258"/>
    </source>
</evidence>
<feature type="region of interest" description="Disordered" evidence="1">
    <location>
        <begin position="259"/>
        <end position="329"/>
    </location>
</feature>
<feature type="region of interest" description="Disordered" evidence="1">
    <location>
        <begin position="349"/>
        <end position="385"/>
    </location>
</feature>
<dbReference type="AlphaFoldDB" id="A3LVZ5"/>
<feature type="compositionally biased region" description="Polar residues" evidence="1">
    <location>
        <begin position="374"/>
        <end position="385"/>
    </location>
</feature>
<dbReference type="OrthoDB" id="4088889at2759"/>
<dbReference type="GeneID" id="4839402"/>
<sequence>MSILNLFSSGSRATIPRFHQDENHDSIDLQIKSLLYLFKRCQIAKLAHFLNSDGSFRYNESGSGSVNFGQEESTYYQKLDQVYNIEGFKHSLIKDEYRVMVDFCKNKFRSFCIVSDLPSANLSRPNSPVKGAGINEESGDFPSFRDSKDRKVRHFRFVLLPLEGLTVEFVANTLSGSDIYHEHFSYMDFSSRHQNAIDSIKKVIRDDRIDMKSPAKEFSISENEKAAIIREYLIAVAFNVQVMRIYEEYIKHHPLVKTPVSTPTRMKTTTTSLSSSPIKSSSSYKSLNAPLAHLSSSPPKKLSPRKSIADLRSPTRTDQPTTPLRSKPSIAKLRLEELYNPVAAPQGSFGLDNPFVESSKSETSSSTLSETSSIGNEKAQSPSRTNFELRMDVYEKCKTAVVDKLKKEKNIISD</sequence>
<proteinExistence type="predicted"/>
<organism evidence="2 3">
    <name type="scientific">Scheffersomyces stipitis (strain ATCC 58785 / CBS 6054 / NBRC 10063 / NRRL Y-11545)</name>
    <name type="common">Yeast</name>
    <name type="synonym">Pichia stipitis</name>
    <dbReference type="NCBI Taxonomy" id="322104"/>
    <lineage>
        <taxon>Eukaryota</taxon>
        <taxon>Fungi</taxon>
        <taxon>Dikarya</taxon>
        <taxon>Ascomycota</taxon>
        <taxon>Saccharomycotina</taxon>
        <taxon>Pichiomycetes</taxon>
        <taxon>Debaryomycetaceae</taxon>
        <taxon>Scheffersomyces</taxon>
    </lineage>
</organism>
<dbReference type="InParanoid" id="A3LVZ5"/>
<accession>A3LVZ5</accession>
<dbReference type="RefSeq" id="XP_001384898.1">
    <property type="nucleotide sequence ID" value="XM_001384861.1"/>
</dbReference>
<dbReference type="Proteomes" id="UP000002258">
    <property type="component" value="Chromosome 5"/>
</dbReference>
<evidence type="ECO:0000313" key="2">
    <source>
        <dbReference type="EMBL" id="ABN66869.1"/>
    </source>
</evidence>
<dbReference type="HOGENOM" id="CLU_725627_0_0_1"/>
<dbReference type="eggNOG" id="ENOG502S5EM">
    <property type="taxonomic scope" value="Eukaryota"/>
</dbReference>
<keyword evidence="3" id="KW-1185">Reference proteome</keyword>
<dbReference type="OMA" id="KFRSFCI"/>
<dbReference type="Pfam" id="PF17235">
    <property type="entry name" value="STD1"/>
    <property type="match status" value="1"/>
</dbReference>
<feature type="compositionally biased region" description="Low complexity" evidence="1">
    <location>
        <begin position="259"/>
        <end position="300"/>
    </location>
</feature>
<feature type="compositionally biased region" description="Low complexity" evidence="1">
    <location>
        <begin position="357"/>
        <end position="373"/>
    </location>
</feature>